<dbReference type="EMBL" id="CADEAL010003959">
    <property type="protein sequence ID" value="CAB1447875.1"/>
    <property type="molecule type" value="Genomic_DNA"/>
</dbReference>
<dbReference type="AlphaFoldDB" id="A0A9N7Z3U3"/>
<evidence type="ECO:0000313" key="2">
    <source>
        <dbReference type="EMBL" id="CAB1447875.1"/>
    </source>
</evidence>
<organism evidence="2 3">
    <name type="scientific">Pleuronectes platessa</name>
    <name type="common">European plaice</name>
    <dbReference type="NCBI Taxonomy" id="8262"/>
    <lineage>
        <taxon>Eukaryota</taxon>
        <taxon>Metazoa</taxon>
        <taxon>Chordata</taxon>
        <taxon>Craniata</taxon>
        <taxon>Vertebrata</taxon>
        <taxon>Euteleostomi</taxon>
        <taxon>Actinopterygii</taxon>
        <taxon>Neopterygii</taxon>
        <taxon>Teleostei</taxon>
        <taxon>Neoteleostei</taxon>
        <taxon>Acanthomorphata</taxon>
        <taxon>Carangaria</taxon>
        <taxon>Pleuronectiformes</taxon>
        <taxon>Pleuronectoidei</taxon>
        <taxon>Pleuronectidae</taxon>
        <taxon>Pleuronectes</taxon>
    </lineage>
</organism>
<feature type="region of interest" description="Disordered" evidence="1">
    <location>
        <begin position="1"/>
        <end position="92"/>
    </location>
</feature>
<feature type="compositionally biased region" description="Basic and acidic residues" evidence="1">
    <location>
        <begin position="83"/>
        <end position="92"/>
    </location>
</feature>
<dbReference type="Proteomes" id="UP001153269">
    <property type="component" value="Unassembled WGS sequence"/>
</dbReference>
<feature type="compositionally biased region" description="Basic and acidic residues" evidence="1">
    <location>
        <begin position="1"/>
        <end position="14"/>
    </location>
</feature>
<name>A0A9N7Z3U3_PLEPL</name>
<accession>A0A9N7Z3U3</accession>
<feature type="compositionally biased region" description="Basic and acidic residues" evidence="1">
    <location>
        <begin position="31"/>
        <end position="45"/>
    </location>
</feature>
<keyword evidence="3" id="KW-1185">Reference proteome</keyword>
<protein>
    <submittedName>
        <fullName evidence="2">Uncharacterized protein</fullName>
    </submittedName>
</protein>
<feature type="compositionally biased region" description="Low complexity" evidence="1">
    <location>
        <begin position="20"/>
        <end position="30"/>
    </location>
</feature>
<reference evidence="2" key="1">
    <citation type="submission" date="2020-03" db="EMBL/GenBank/DDBJ databases">
        <authorList>
            <person name="Weist P."/>
        </authorList>
    </citation>
    <scope>NUCLEOTIDE SEQUENCE</scope>
</reference>
<comment type="caution">
    <text evidence="2">The sequence shown here is derived from an EMBL/GenBank/DDBJ whole genome shotgun (WGS) entry which is preliminary data.</text>
</comment>
<evidence type="ECO:0000256" key="1">
    <source>
        <dbReference type="SAM" id="MobiDB-lite"/>
    </source>
</evidence>
<gene>
    <name evidence="2" type="ORF">PLEPLA_LOCUS35544</name>
</gene>
<proteinExistence type="predicted"/>
<evidence type="ECO:0000313" key="3">
    <source>
        <dbReference type="Proteomes" id="UP001153269"/>
    </source>
</evidence>
<sequence length="92" mass="10452">MEKRSEQSCRETAARRRWRTTSGSATATAGRRGEEERAEDRDAFCRRGKPKHRTDPLYRHPPHPNPPPPPGARVHTASLSARLPDRDTTTPR</sequence>